<dbReference type="InterPro" id="IPR058498">
    <property type="entry name" value="DUF8185"/>
</dbReference>
<name>A0A839QKJ4_9MICC</name>
<accession>A0A839QKJ4</accession>
<dbReference type="InterPro" id="IPR058323">
    <property type="entry name" value="DUF8010"/>
</dbReference>
<keyword evidence="4" id="KW-1185">Reference proteome</keyword>
<dbReference type="RefSeq" id="WP_183512488.1">
    <property type="nucleotide sequence ID" value="NZ_BAABGK010000096.1"/>
</dbReference>
<feature type="domain" description="DUF8010" evidence="1">
    <location>
        <begin position="1"/>
        <end position="107"/>
    </location>
</feature>
<evidence type="ECO:0000313" key="4">
    <source>
        <dbReference type="Proteomes" id="UP000523000"/>
    </source>
</evidence>
<protein>
    <submittedName>
        <fullName evidence="3">Uncharacterized protein</fullName>
    </submittedName>
</protein>
<evidence type="ECO:0000259" key="1">
    <source>
        <dbReference type="Pfam" id="PF26035"/>
    </source>
</evidence>
<reference evidence="3 4" key="1">
    <citation type="submission" date="2020-08" db="EMBL/GenBank/DDBJ databases">
        <title>Sequencing the genomes of 1000 actinobacteria strains.</title>
        <authorList>
            <person name="Klenk H.-P."/>
        </authorList>
    </citation>
    <scope>NUCLEOTIDE SEQUENCE [LARGE SCALE GENOMIC DNA]</scope>
    <source>
        <strain evidence="3 4">DSM 22826</strain>
    </source>
</reference>
<feature type="domain" description="DUF8185" evidence="2">
    <location>
        <begin position="115"/>
        <end position="217"/>
    </location>
</feature>
<proteinExistence type="predicted"/>
<sequence>MSTESLLLEDTETVADLSVFLTRARAVEDGAALIEAAGNTLAVYVPVLYPENIGEAVPTIIGMRAMALAEPSNVGGLFALGALTDRLARMATASDIRLEVPPAEVAASWAGQRVPRGGWTPVGSLSGEQLKAAADAGMEAVSKALPENAGKPVLRTVRSRIWSSPLEGSALEIPTGMAFAAQALGFLGEGGESAVFESGRWLRISCSGGHVIARRASTF</sequence>
<dbReference type="AlphaFoldDB" id="A0A839QKJ4"/>
<evidence type="ECO:0000313" key="3">
    <source>
        <dbReference type="EMBL" id="MBB2996918.1"/>
    </source>
</evidence>
<organism evidence="3 4">
    <name type="scientific">Paeniglutamicibacter cryotolerans</name>
    <dbReference type="NCBI Taxonomy" id="670079"/>
    <lineage>
        <taxon>Bacteria</taxon>
        <taxon>Bacillati</taxon>
        <taxon>Actinomycetota</taxon>
        <taxon>Actinomycetes</taxon>
        <taxon>Micrococcales</taxon>
        <taxon>Micrococcaceae</taxon>
        <taxon>Paeniglutamicibacter</taxon>
    </lineage>
</organism>
<gene>
    <name evidence="3" type="ORF">E9229_003165</name>
</gene>
<comment type="caution">
    <text evidence="3">The sequence shown here is derived from an EMBL/GenBank/DDBJ whole genome shotgun (WGS) entry which is preliminary data.</text>
</comment>
<dbReference type="EMBL" id="JACHVS010000002">
    <property type="protein sequence ID" value="MBB2996918.1"/>
    <property type="molecule type" value="Genomic_DNA"/>
</dbReference>
<dbReference type="Pfam" id="PF26035">
    <property type="entry name" value="DUF8010"/>
    <property type="match status" value="1"/>
</dbReference>
<dbReference type="Proteomes" id="UP000523000">
    <property type="component" value="Unassembled WGS sequence"/>
</dbReference>
<evidence type="ECO:0000259" key="2">
    <source>
        <dbReference type="Pfam" id="PF26572"/>
    </source>
</evidence>
<dbReference type="Pfam" id="PF26572">
    <property type="entry name" value="DUF8185"/>
    <property type="match status" value="1"/>
</dbReference>